<dbReference type="Gene3D" id="1.10.3210.30">
    <property type="match status" value="1"/>
</dbReference>
<evidence type="ECO:0000313" key="2">
    <source>
        <dbReference type="EMBL" id="HHJ63904.1"/>
    </source>
</evidence>
<accession>A0A7C5L2D1</accession>
<sequence>MREREVLALAGLLHDVGKFVQRAKSRGFKFNDKDLNKSLNAWNPQLKEVYEREHAYLTSVFINFLVKENLISPEDAEKLRNWGARHHKPTDELESVICQIADWYSSSERETKIRSDINLLHSVFERISLEP</sequence>
<dbReference type="InterPro" id="IPR006674">
    <property type="entry name" value="HD_domain"/>
</dbReference>
<comment type="caution">
    <text evidence="2">The sequence shown here is derived from an EMBL/GenBank/DDBJ whole genome shotgun (WGS) entry which is preliminary data.</text>
</comment>
<dbReference type="Proteomes" id="UP000885792">
    <property type="component" value="Unassembled WGS sequence"/>
</dbReference>
<reference evidence="2" key="1">
    <citation type="journal article" date="2020" name="mSystems">
        <title>Genome- and Community-Level Interaction Insights into Carbon Utilization and Element Cycling Functions of Hydrothermarchaeota in Hydrothermal Sediment.</title>
        <authorList>
            <person name="Zhou Z."/>
            <person name="Liu Y."/>
            <person name="Xu W."/>
            <person name="Pan J."/>
            <person name="Luo Z.H."/>
            <person name="Li M."/>
        </authorList>
    </citation>
    <scope>NUCLEOTIDE SEQUENCE [LARGE SCALE GENOMIC DNA]</scope>
    <source>
        <strain evidence="2">HyVt-501</strain>
    </source>
</reference>
<gene>
    <name evidence="2" type="ORF">ENJ61_03265</name>
</gene>
<dbReference type="AlphaFoldDB" id="A0A7C5L2D1"/>
<proteinExistence type="predicted"/>
<dbReference type="EMBL" id="DRNB01000120">
    <property type="protein sequence ID" value="HHJ63904.1"/>
    <property type="molecule type" value="Genomic_DNA"/>
</dbReference>
<dbReference type="Pfam" id="PF01966">
    <property type="entry name" value="HD"/>
    <property type="match status" value="1"/>
</dbReference>
<organism evidence="2">
    <name type="scientific">Aquifex aeolicus</name>
    <dbReference type="NCBI Taxonomy" id="63363"/>
    <lineage>
        <taxon>Bacteria</taxon>
        <taxon>Pseudomonadati</taxon>
        <taxon>Aquificota</taxon>
        <taxon>Aquificia</taxon>
        <taxon>Aquificales</taxon>
        <taxon>Aquificaceae</taxon>
        <taxon>Aquifex</taxon>
    </lineage>
</organism>
<evidence type="ECO:0000259" key="1">
    <source>
        <dbReference type="Pfam" id="PF01966"/>
    </source>
</evidence>
<dbReference type="SUPFAM" id="SSF109604">
    <property type="entry name" value="HD-domain/PDEase-like"/>
    <property type="match status" value="1"/>
</dbReference>
<feature type="domain" description="HD" evidence="1">
    <location>
        <begin position="3"/>
        <end position="105"/>
    </location>
</feature>
<feature type="non-terminal residue" evidence="2">
    <location>
        <position position="131"/>
    </location>
</feature>
<protein>
    <submittedName>
        <fullName evidence="2">HD domain-containing protein</fullName>
    </submittedName>
</protein>
<name>A0A7C5L2D1_AQUAO</name>
<dbReference type="InterPro" id="IPR038257">
    <property type="entry name" value="CRISPR-assoc_Cas3_HD_sf"/>
</dbReference>